<evidence type="ECO:0000256" key="2">
    <source>
        <dbReference type="ARBA" id="ARBA00022730"/>
    </source>
</evidence>
<organism evidence="12 13">
    <name type="scientific">Candidatus Harrisonbacteria bacterium CG10_big_fil_rev_8_21_14_0_10_45_28</name>
    <dbReference type="NCBI Taxonomy" id="1974586"/>
    <lineage>
        <taxon>Bacteria</taxon>
        <taxon>Candidatus Harrisoniibacteriota</taxon>
    </lineage>
</organism>
<feature type="domain" description="Small ribosomal subunit protein uS4 N-terminal" evidence="11">
    <location>
        <begin position="3"/>
        <end position="95"/>
    </location>
</feature>
<dbReference type="InterPro" id="IPR001912">
    <property type="entry name" value="Ribosomal_uS4_N"/>
</dbReference>
<dbReference type="Pfam" id="PF00163">
    <property type="entry name" value="Ribosomal_S4"/>
    <property type="match status" value="1"/>
</dbReference>
<dbReference type="PROSITE" id="PS50889">
    <property type="entry name" value="S4"/>
    <property type="match status" value="1"/>
</dbReference>
<dbReference type="PANTHER" id="PTHR11831:SF4">
    <property type="entry name" value="SMALL RIBOSOMAL SUBUNIT PROTEIN US4M"/>
    <property type="match status" value="1"/>
</dbReference>
<dbReference type="SMART" id="SM00363">
    <property type="entry name" value="S4"/>
    <property type="match status" value="1"/>
</dbReference>
<dbReference type="Pfam" id="PF01479">
    <property type="entry name" value="S4"/>
    <property type="match status" value="1"/>
</dbReference>
<dbReference type="CDD" id="cd00165">
    <property type="entry name" value="S4"/>
    <property type="match status" value="1"/>
</dbReference>
<comment type="subunit">
    <text evidence="7">Part of the 30S ribosomal subunit. Contacts protein S5. The interaction surface between S4 and S5 is involved in control of translational fidelity.</text>
</comment>
<sequence>MFKSTSKKERRLGIPLFLKPHRSTGPKSAMARRPQRPGQHGKSRRRAPSEYSEQLAEKQKFRYTYGLREKQLLNYFKKASSKSDTTGPALMSLLERRLDNVVFRLGFAPSRSVARQVVGHGHIMVGKKKMKVPSYLVKEKDVISVRNESSGLLLFKELPESLMDHDAPAWLKVDPKNITGTVVSMPVDLDIPFDISKVVDYYSKTAK</sequence>
<dbReference type="GO" id="GO:0003735">
    <property type="term" value="F:structural constituent of ribosome"/>
    <property type="evidence" value="ECO:0007669"/>
    <property type="project" value="InterPro"/>
</dbReference>
<comment type="caution">
    <text evidence="12">The sequence shown here is derived from an EMBL/GenBank/DDBJ whole genome shotgun (WGS) entry which is preliminary data.</text>
</comment>
<dbReference type="GO" id="GO:0015935">
    <property type="term" value="C:small ribosomal subunit"/>
    <property type="evidence" value="ECO:0007669"/>
    <property type="project" value="InterPro"/>
</dbReference>
<accession>A0A2H0UMY2</accession>
<feature type="compositionally biased region" description="Basic residues" evidence="9">
    <location>
        <begin position="33"/>
        <end position="46"/>
    </location>
</feature>
<comment type="function">
    <text evidence="7">One of the primary rRNA binding proteins, it binds directly to 16S rRNA where it nucleates assembly of the body of the 30S subunit.</text>
</comment>
<evidence type="ECO:0000256" key="3">
    <source>
        <dbReference type="ARBA" id="ARBA00022884"/>
    </source>
</evidence>
<dbReference type="InterPro" id="IPR036986">
    <property type="entry name" value="S4_RNA-bd_sf"/>
</dbReference>
<keyword evidence="4 7" id="KW-0689">Ribosomal protein</keyword>
<dbReference type="PANTHER" id="PTHR11831">
    <property type="entry name" value="30S 40S RIBOSOMAL PROTEIN"/>
    <property type="match status" value="1"/>
</dbReference>
<evidence type="ECO:0000256" key="7">
    <source>
        <dbReference type="HAMAP-Rule" id="MF_01306"/>
    </source>
</evidence>
<dbReference type="PROSITE" id="PS00632">
    <property type="entry name" value="RIBOSOMAL_S4"/>
    <property type="match status" value="1"/>
</dbReference>
<dbReference type="HAMAP" id="MF_01306_B">
    <property type="entry name" value="Ribosomal_uS4_B"/>
    <property type="match status" value="1"/>
</dbReference>
<evidence type="ECO:0000256" key="8">
    <source>
        <dbReference type="RuleBase" id="RU003699"/>
    </source>
</evidence>
<proteinExistence type="inferred from homology"/>
<feature type="domain" description="RNA-binding S4" evidence="10">
    <location>
        <begin position="96"/>
        <end position="157"/>
    </location>
</feature>
<evidence type="ECO:0000259" key="11">
    <source>
        <dbReference type="SMART" id="SM01390"/>
    </source>
</evidence>
<evidence type="ECO:0000259" key="10">
    <source>
        <dbReference type="SMART" id="SM00363"/>
    </source>
</evidence>
<dbReference type="AlphaFoldDB" id="A0A2H0UMY2"/>
<dbReference type="SUPFAM" id="SSF55174">
    <property type="entry name" value="Alpha-L RNA-binding motif"/>
    <property type="match status" value="1"/>
</dbReference>
<dbReference type="Gene3D" id="3.10.290.10">
    <property type="entry name" value="RNA-binding S4 domain"/>
    <property type="match status" value="1"/>
</dbReference>
<evidence type="ECO:0000256" key="9">
    <source>
        <dbReference type="SAM" id="MobiDB-lite"/>
    </source>
</evidence>
<gene>
    <name evidence="7" type="primary">rpsD</name>
    <name evidence="12" type="ORF">COU10_02815</name>
</gene>
<comment type="function">
    <text evidence="7">With S5 and S12 plays an important role in translational accuracy.</text>
</comment>
<dbReference type="InterPro" id="IPR002942">
    <property type="entry name" value="S4_RNA-bd"/>
</dbReference>
<keyword evidence="5 7" id="KW-0687">Ribonucleoprotein</keyword>
<dbReference type="NCBIfam" id="NF003717">
    <property type="entry name" value="PRK05327.1"/>
    <property type="match status" value="1"/>
</dbReference>
<dbReference type="NCBIfam" id="TIGR01017">
    <property type="entry name" value="rpsD_bact"/>
    <property type="match status" value="1"/>
</dbReference>
<name>A0A2H0UMY2_9BACT</name>
<evidence type="ECO:0000313" key="13">
    <source>
        <dbReference type="Proteomes" id="UP000230903"/>
    </source>
</evidence>
<dbReference type="GO" id="GO:0019843">
    <property type="term" value="F:rRNA binding"/>
    <property type="evidence" value="ECO:0007669"/>
    <property type="project" value="UniProtKB-UniRule"/>
</dbReference>
<dbReference type="Proteomes" id="UP000230903">
    <property type="component" value="Unassembled WGS sequence"/>
</dbReference>
<dbReference type="EMBL" id="PFBC01000044">
    <property type="protein sequence ID" value="PIR87779.1"/>
    <property type="molecule type" value="Genomic_DNA"/>
</dbReference>
<dbReference type="InterPro" id="IPR022801">
    <property type="entry name" value="Ribosomal_uS4"/>
</dbReference>
<evidence type="ECO:0000256" key="6">
    <source>
        <dbReference type="ARBA" id="ARBA00035254"/>
    </source>
</evidence>
<evidence type="ECO:0000256" key="4">
    <source>
        <dbReference type="ARBA" id="ARBA00022980"/>
    </source>
</evidence>
<feature type="region of interest" description="Disordered" evidence="9">
    <location>
        <begin position="1"/>
        <end position="53"/>
    </location>
</feature>
<dbReference type="GO" id="GO:0042274">
    <property type="term" value="P:ribosomal small subunit biogenesis"/>
    <property type="evidence" value="ECO:0007669"/>
    <property type="project" value="TreeGrafter"/>
</dbReference>
<comment type="similarity">
    <text evidence="1 7 8">Belongs to the universal ribosomal protein uS4 family.</text>
</comment>
<dbReference type="InterPro" id="IPR005709">
    <property type="entry name" value="Ribosomal_uS4_bac-type"/>
</dbReference>
<dbReference type="FunFam" id="3.10.290.10:FF:000001">
    <property type="entry name" value="30S ribosomal protein S4"/>
    <property type="match status" value="1"/>
</dbReference>
<keyword evidence="2 7" id="KW-0699">rRNA-binding</keyword>
<evidence type="ECO:0000256" key="1">
    <source>
        <dbReference type="ARBA" id="ARBA00007465"/>
    </source>
</evidence>
<evidence type="ECO:0000256" key="5">
    <source>
        <dbReference type="ARBA" id="ARBA00023274"/>
    </source>
</evidence>
<dbReference type="Gene3D" id="1.10.1050.10">
    <property type="entry name" value="Ribosomal Protein S4 Delta 41, Chain A, domain 1"/>
    <property type="match status" value="1"/>
</dbReference>
<dbReference type="GO" id="GO:0006412">
    <property type="term" value="P:translation"/>
    <property type="evidence" value="ECO:0007669"/>
    <property type="project" value="UniProtKB-UniRule"/>
</dbReference>
<protein>
    <recommendedName>
        <fullName evidence="6 7">Small ribosomal subunit protein uS4</fullName>
    </recommendedName>
</protein>
<dbReference type="SMART" id="SM01390">
    <property type="entry name" value="Ribosomal_S4"/>
    <property type="match status" value="1"/>
</dbReference>
<reference evidence="13" key="1">
    <citation type="submission" date="2017-09" db="EMBL/GenBank/DDBJ databases">
        <title>Depth-based differentiation of microbial function through sediment-hosted aquifers and enrichment of novel symbionts in the deep terrestrial subsurface.</title>
        <authorList>
            <person name="Probst A.J."/>
            <person name="Ladd B."/>
            <person name="Jarett J.K."/>
            <person name="Geller-Mcgrath D.E."/>
            <person name="Sieber C.M.K."/>
            <person name="Emerson J.B."/>
            <person name="Anantharaman K."/>
            <person name="Thomas B.C."/>
            <person name="Malmstrom R."/>
            <person name="Stieglmeier M."/>
            <person name="Klingl A."/>
            <person name="Woyke T."/>
            <person name="Ryan C.M."/>
            <person name="Banfield J.F."/>
        </authorList>
    </citation>
    <scope>NUCLEOTIDE SEQUENCE [LARGE SCALE GENOMIC DNA]</scope>
</reference>
<dbReference type="InterPro" id="IPR018079">
    <property type="entry name" value="Ribosomal_uS4_CS"/>
</dbReference>
<keyword evidence="3 7" id="KW-0694">RNA-binding</keyword>
<evidence type="ECO:0000313" key="12">
    <source>
        <dbReference type="EMBL" id="PIR87779.1"/>
    </source>
</evidence>